<dbReference type="Gene3D" id="3.30.40.10">
    <property type="entry name" value="Zinc/RING finger domain, C3HC4 (zinc finger)"/>
    <property type="match status" value="1"/>
</dbReference>
<organism evidence="12 13">
    <name type="scientific">Oopsacas minuta</name>
    <dbReference type="NCBI Taxonomy" id="111878"/>
    <lineage>
        <taxon>Eukaryota</taxon>
        <taxon>Metazoa</taxon>
        <taxon>Porifera</taxon>
        <taxon>Hexactinellida</taxon>
        <taxon>Hexasterophora</taxon>
        <taxon>Lyssacinosida</taxon>
        <taxon>Leucopsacidae</taxon>
        <taxon>Oopsacas</taxon>
    </lineage>
</organism>
<feature type="transmembrane region" description="Helical" evidence="9">
    <location>
        <begin position="6073"/>
        <end position="6095"/>
    </location>
</feature>
<keyword evidence="3" id="KW-0479">Metal-binding</keyword>
<dbReference type="GO" id="GO:0006508">
    <property type="term" value="P:proteolysis"/>
    <property type="evidence" value="ECO:0007669"/>
    <property type="project" value="UniProtKB-KW"/>
</dbReference>
<dbReference type="GO" id="GO:0008270">
    <property type="term" value="F:zinc ion binding"/>
    <property type="evidence" value="ECO:0007669"/>
    <property type="project" value="UniProtKB-KW"/>
</dbReference>
<dbReference type="PANTHER" id="PTHR14139:SF2">
    <property type="entry name" value="CALSYNTENIN-1"/>
    <property type="match status" value="1"/>
</dbReference>
<feature type="domain" description="RING-type" evidence="10">
    <location>
        <begin position="47"/>
        <end position="87"/>
    </location>
</feature>
<evidence type="ECO:0000256" key="8">
    <source>
        <dbReference type="SAM" id="MobiDB-lite"/>
    </source>
</evidence>
<dbReference type="InterPro" id="IPR001876">
    <property type="entry name" value="Znf_RanBP2"/>
</dbReference>
<evidence type="ECO:0000256" key="4">
    <source>
        <dbReference type="ARBA" id="ARBA00022771"/>
    </source>
</evidence>
<feature type="region of interest" description="Disordered" evidence="8">
    <location>
        <begin position="6277"/>
        <end position="6352"/>
    </location>
</feature>
<feature type="region of interest" description="Disordered" evidence="8">
    <location>
        <begin position="6369"/>
        <end position="6399"/>
    </location>
</feature>
<protein>
    <recommendedName>
        <fullName evidence="1">RanBP-type and C3HC4-type zinc finger-containing protein 1</fullName>
    </recommendedName>
</protein>
<dbReference type="Pfam" id="PF17963">
    <property type="entry name" value="Big_9"/>
    <property type="match status" value="3"/>
</dbReference>
<feature type="compositionally biased region" description="Low complexity" evidence="8">
    <location>
        <begin position="6303"/>
        <end position="6326"/>
    </location>
</feature>
<dbReference type="SUPFAM" id="SSF57850">
    <property type="entry name" value="RING/U-box"/>
    <property type="match status" value="1"/>
</dbReference>
<keyword evidence="2" id="KW-0645">Protease</keyword>
<evidence type="ECO:0000256" key="5">
    <source>
        <dbReference type="ARBA" id="ARBA00022801"/>
    </source>
</evidence>
<evidence type="ECO:0000256" key="9">
    <source>
        <dbReference type="SAM" id="Phobius"/>
    </source>
</evidence>
<keyword evidence="4 7" id="KW-0863">Zinc-finger</keyword>
<dbReference type="InterPro" id="IPR017907">
    <property type="entry name" value="Znf_RING_CS"/>
</dbReference>
<gene>
    <name evidence="12" type="ORF">LOD99_2290</name>
</gene>
<dbReference type="PROSITE" id="PS51829">
    <property type="entry name" value="P_HOMO_B"/>
    <property type="match status" value="1"/>
</dbReference>
<evidence type="ECO:0000256" key="3">
    <source>
        <dbReference type="ARBA" id="ARBA00022723"/>
    </source>
</evidence>
<keyword evidence="9" id="KW-0472">Membrane</keyword>
<dbReference type="PROSITE" id="PS00518">
    <property type="entry name" value="ZF_RING_1"/>
    <property type="match status" value="1"/>
</dbReference>
<dbReference type="InterPro" id="IPR013083">
    <property type="entry name" value="Znf_RING/FYVE/PHD"/>
</dbReference>
<feature type="compositionally biased region" description="Acidic residues" evidence="8">
    <location>
        <begin position="6388"/>
        <end position="6399"/>
    </location>
</feature>
<evidence type="ECO:0000313" key="13">
    <source>
        <dbReference type="Proteomes" id="UP001165289"/>
    </source>
</evidence>
<dbReference type="InterPro" id="IPR001841">
    <property type="entry name" value="Znf_RING"/>
</dbReference>
<dbReference type="EMBL" id="JAKMXF010000210">
    <property type="protein sequence ID" value="KAI6655001.1"/>
    <property type="molecule type" value="Genomic_DNA"/>
</dbReference>
<sequence>MAQKGIEAGKRYPDLDVFSMLILVKGPKGELGGFTPRFFIQKITERCMCCYGVPRSPYSASCGHSVCRTCLFNFVLTSHNPSCFICQTPMLKEECYPDLPLSRRVNQLEIRCPFVATCEWMGLVEHLRTHFSICAGVNGLFRSWMESIQAFLSNLQNRSSLLERRVDQLEMQIRKHQGICQQRYIEQDGRSKHLTGQLIHLREQCQVQPKNAEIDPELEDGILKSKILLEIFAALALDIQEEEQKAAEVPEIPPSPPQPAHIIPPPQPRLIRRESLDTWRCLHCCLDNPVANKICQVCYRTHDAQHFYPWFIMSGIWRLAQRMHLAFTWSWKRKLEGRQKKKKRIILSYKNLLLFQWTLTSQESGEYPICFHTLLSDLYSSLPYCVIISVLEVPGRKVPAVQLVQSLNYTSGYDSEVTLPSLALSGELSTAEHAFVMIGGKIDAGESLSFTSGALNTLDVKSISSSLLLITGEDSLSVYSQALASVSYRNEEQRSTSGTRYLIFGIFDGTYLNNLALQYFRLTVSILNKPPTISLSGDTLPYEQRFVANPIYISHNTQSTLSDPDSVGIHNATISISPLLDFGVETLTSSFTSPGLVSMPIIVQEIAIDIPFGYSQSGELHSHITHNLYVNDSSSLTVGDLDIVVYIDHSWIGDITLELEHDGLRRTLVTQPGGALCSQDNLFHVVFDEEADVSLGKTSSSPGVCAFRSQGVYQPEESLTAFSGSNINGVWTLHVIDDVPATHNGKLVGWGIVIQPEENVFISTPHSIIPPLLLTRILSPYQSVSLNINSPGRIINLIPRIQISQPYERGLLYLPQLVLTHPDGTQVQLSDETYLPCINGNYTYIVFSDTAAFTVYSQCVSTNTTNSSITPDIPVSNSKDTMIDMLRPVTSLSTLVGRRSGGEWLLTAWVSRDTRIHLLGWSMYISTEPNIDTNYDTLTGVFTLAGFDSTENYLTILRSIQYNNTSPSPTFWIGRTVETLLFDGETNSLAIPSSRTNIVLHHIVIDLDPFNVTTALHPGYSTSFIEHSVSTPIVDSGVLLRDGYLSVGLYRLEFVVDIQNDMNEFISVRISNSTNILTTSNYDLSRNEYLLSVYNQAVLYPISVFQTILRSATYSNTADELIGTNRTVTIRIYETSTGIAYPSLEASTYIELVHTNDAPVLILNSEFGAFGDISNFVSYTEGQGTLQLAKADTIILYDNDHGNLQQIVIIITNPIDLLHESLLINESLPNGVNSTYNTDTYTLIIHGRPDTTPRLISFTPFDGHRYGITTNAYVSFASVNDPPLIIGNVYTTSFREEMDPVPIIFEGTKLFDIDNDSLQYIEISIINRIDGANEFIYVNPATTTETISNNEIQYITYTPTLTYPYNDNATVIITGLKTIAEYELVLHTARYDNTADEPQIDTRNISIAISDGLDITYGNTLVMIVLVNDSPRLAQGTIPFVAYGNEDQIDLGISVFETSYLFEDDDLGDDKGIGIIYADCDHGRWQVRGSMLNCDHTVTNTSVNGSSSCALDWLDIPCNLTVDNSFLIRFKANTRLRFIPDLNFYGNSSVTVVAWDGTDEQVDVLIKSAVSTSEIDAFSPEQTTLTFIILPINDAPVLIPIPLVMPSMQEDDFSSVGVSVSTLVINASDVDSDSIGIAIIFVDNTNGVWQYKLNTNNIWNNISIVHEGEALLLDPDSRIRFKPILNFHGSTVLSFKAWDLDQGLTSGSIASTLSTEFSIDNTTVSLTIEPVNDSPILLSADFQIEALYEDIANSLNDGSTISDIINVYYSDIDSVLNVNSTDFGLAVIWVDNTFGVWQYSCNTSGFSWNNFIGDFQYGSIFPELPLADKSTLLLSHCRIRFIPESYFNTELDLQDQTRPISDRPSILVRGWDNTGLTQGRSATYGNDASYATLSNTNEYSTTSLYISVSITSRNNIPILHLTNATTQTHVTTFIEDLSGVRIVSDDVHLVDYDNDKLESLTVTIISGSSNDFLNNSSYCQGIDVRREYIQYNLIDTDLEVGSMSLCPYQLVFKPKSTHPDTSVHIAQYTRVLKTLIFNNDLEEPSPGDRVIEFIVTDRYSTSISSYTFVSVELVNDAPILDLNRHLSDLHNRVSFVEGEGPLLLTNISNINLFDYDSRNLTSAIISLIPSPNMQHEVLSATTTGTNILAYYNYTTAILTLTGSDYIEKYEIVLASITYNNTNTDDPNQTERQVMYTVSDGDKDSILAISYVSFRGINNHPSLDVNGDSKGLDFATVFREEMGPVSIVDSNLSLLDVDNDTLAYVSVRIVNPLDGDSEFLTVDNVTMVEAISSNQLGIPKILKTTVLIANTTFNTSNHELIISGLDSVEEFGLILTTLQYNNIKNEINTEVRVLYFYASDGLLSSALARTNIALERVNDSPYFISSSVLIFPQIGEDDINSSGFSIIQLVTGLINDSDVTDPRGIAVIAAEFDYGIWQYRLDNSSNWLNINFNVSLYDALLLSADSDNYIRFVPEDNFNGNVTISFVAWDSSEGGYVDGNRRSAHQIPRSDINAFSFESRTLTLEVLPINDSPVVQSLTEILMPSILEDEYAYGVTIPFLTTVLDSDVDNVMFGIAIIQTDSINGEWQYSMNNGSSWVTITGVTESTALVFRGNSNERIRFMPELNYNGPSEFTYKLWDLTTPELSGTPNINTLTDPVIGPYSINTATATVIIEAVNDSPLITPRLILSPINENIDTSINVGIPVSTVIDQHFSDVDNNFQSGLAVVGVDHRYGEFEYSCVTTGTFWRPFLGDIAYGEIAPRLPFPSKATLLSDSCRIRFRPNTDFNTQFDLEGVSWAEDIVPYLSVKAWDQTSGIAGDYGVDTTSNPDDITNSFSANTVNITITVISVNRPPVIYLQTADNSFQTFFTEPSPPLRTVYPSYLVDTDSVSITDSDHIHLQLLRVTLTRLDGFSETILYDLSMTNLNASVLADDVNTFTIEFSSSDTQYPALLSYYVMLLKSLRYQNIIEEPEATDRTISFLLVDPESSSSSALTTIFIQLVNDPPELDLDNTTANLNSYVSYTEGQGEFFFLNSSRLSLIDYDSNYLQNATITLLNPIDGVYEVLRATSTLNINVTYSNHRLVLTGPAPVAEFISVLLTTSYEHTNSSPGNPNTKTRQVLFSVADDSDRSISAVTYISFSSENDAPILDLNGNQPGEDYSTVFYEQQGSIRILSADRLLLMDIDNSTLEKITVKLFSPTADDFLFVDNVTLYSDNPKIAKIVILTNLRSRQQFNVSTGELVITGLDYVHEYETVLKTLRYDNSADETGSFVKTLSVIASDGLLDSNEAFIYINVTPVNDAPTINLNISVIRTVIEEDILDSINIGVSISSIIDPIFSDVDSVTQPGLAIVAADTSIGYWEYIVIPNNILSNSSNSSIPFTVPSNSTWIQFPTVVSPEYVLLLKADGEYTRVRFVPGNDYNGGTSISFVAWDGSDSFSSGQIVSLTNSDPQTGAFSTEDTLMFIDITPVNDAPVLETIPSPTFSIREGEYNSFGISVFELVSRVTDVDTNSQQEFGLAVVMNDNSNGTWEYTTTGGIDWDIVESTTPSIALLLSSTHDGYRIRFVPDLNFYGERELSYLAWDLTSGGESGTYASTIRSDPITSPFSSSVATLILTIESVNDSPYFDGNSLLDIVIEDMINFGTAVSDIVRDSFRDIDDGYQVGIAVTNVDNRYGKWEWRCDDLQDWQDFIGDIVFGVRTPFYPIPLRATLLAGECTIRFLPNLNFNTEKYTTGLPRPSNDLPYISILAWDLTTGISGTYGVDTTYHNSSDTNEFSHFPSTAYIHVMSVNDLPSVQISQQGVTYSTIFREDGGIVAIVEPAQVFITDADHSTLESIEIILEQVYDDGYENISLSPNPGVVKIGDEVYVNTTVNNTERLIVTSGQIGDVYQFVLSNPNPWERGSVAAYQTVIRTLVYNNYNSEPTNMTRFIRFYVSDGEEVNSYALTTIYVELIVENIPVLNLGISQITLTEDFIESRSIVSQNLTLTDIDHNEFFYIISANIFFDQTPESILEYISISLPYTPCNMNNNTFSPNMNQSNCTTSPLISSYDPIQGRISINGPASLDVYRDTLKTVVYTNRIGEPIDLEKIIIFEVFDTNNLKSDPVSVRITIELRNDQPPILTAGGLYQYIEQQPTNAYSLFIGDNITYTDADSGNEQQYSVSISITNPSDVPYEILSANPPSASITVEYHTLDVIYMTTQLVEICTNVTDNSTTSTVIDTTGNTTTPSNITTNMIGNNTNTTSSPTTLPITPAPVVLRCENVSGTVNMTNKTTIYTGLNLVGPAYISEFLEALTTVTYSNGAEEPTPTPRRVTFQANDMNLTSNQAEITIRILLTNDLPVVDLNGFMIGTRFMVTFEEGSEPVPIVDSLSMSISDNDHTGLIGATITLNTIYDKDMEILSVNTLGSNLLANYNMTTGILSISGNASIETYQSVLRTLTYVNLDAGPGAPNPHMREITVIVSDPVDSSVPAYSVVTFLSVNDPPFLDLNGNLIGENATANFIEEGERVRVFSPDAVIMDVDNGTLASLDISINNPVDGESERIFINPDIYTLLNPMGSIQITNHSIVLTNFLSTNKYIMALQSIYYVNTLDEPSYDTRYVSVVASDGLLTNALSYVGSITIQPVNDLPQFSFNADPNSYATFEVVYQEDTNSIPVVNVVSTDFILIDDDDPFLTRIIIERSPAPDGDYEKLFFLSSNPIPGLGHTYPQCPLQSISNPLTLDITVSLTLEEWRTALSTLSYCNMDPNSFGGVRQVKIVLVDSKGGRSAVRYSNINVIPINDPPLFTGTPPLVTTDEDNSVQIQVLSNFTDYEEVLTGTAIEIVTQPARGIVQVIQPSGVIQYTPALNDNGIVTLQFRACDSEANCSLPITATIMITPINDPPTPVGSNLIAVEEDGEVQVNLLDYFTDVEDTPTTNNTRVVVTPRGGNWEYNMEQEIFFYSPNLNRIVDDSLEFEGCDNDGLCINITLTFKITPINDLPIITINYPNFIFPAMTNEDTPVNISVSIEDVEDNDELEIQVLSVENGGVRVFTLSTVIQQTNVFLQLIHVEYTPNSNFYGDESIVFSATDNEGGVSTQTLLMRVMYINDPPTIENTVITLDEDTAIDLTLPQGLGISDSESVITSQQIELLTDPDTVLGDLSYNSDNGILSYSPLPNFHTDSIDFTIRVCDTDTVDEIQCSEFDITIMINSINDPPIFIPFIFFIREDSSNTTNILPYLRDVEDVTLSPARISLTGPAPFFGTADYNTDTGDVMYTPGDDFFGQDFIDLRVCDSNNLCSSIQLEVYVIGVNDAPMADGLRHFSPEDRIDLVNIATIVRDVDTIQDVQAIQLRISIVEIVDGNITLVDEGVTNKSGDIRVFQDEGVISYEPPPNFIGYDKFKFAVCDHCDESRNPELGRTTLEDIECLNQIEENNGQSIDPLTGLSIACSVGTITIVVVNNNDVPLLRDISAVTNINEEVVLDPFGSQLLFDDMDLFVYDEDDSQAAYALSQGFDLNELVLSNSSNIDTGVIGILSSPIGGNAVISGTDRVYMTYTPFNNFIGYDEFLYEVCDISPISACGNAIARVFVSSSGPHIDMLVVSGSQDLPDSKVSRGDTITISFSEPTNQPPQEGKDSMEKFCGSAVDQVITFDSPFIDSTIFPNAYCARWDDPTTLIVSIIDRGYPEPDPKIGQWIVSVTQDPSRICSGFDSNHQRFDENGVNTNCLFNADSTSAHSISSSPPATGDWGLILPRVLNAIIQNINIRGDGTLASLSQSIQPGTSIKIHLSEPFSSSQLLLYCQIPISDLLNFQILFAGTRMTLQACSNLLADGSNADQVYNERDPSSLSSLGFPMLSELIFEVISLDPRLIEETQNSNQMLSRFLQAVRQAPIAKVVEETLNVKIDVPPDAVVGQIGTINPITENVDVNTPTVISAVASDPDNFDNVYSNFDVIRITFSVATNEPAVGSKDDMDKIFIFTPTLGVNYLGAWETSSILLVIIIDSSRPEVNGTEPTIANLMLEFLPNYLNNETIVLSSSITSDKFHCIGDNVCSTSSTAITIGVCDSTKTSCRANTPFTAFSGDFGTATGVADNPIGIIAGTSVAVIIVIVVLAVIILLLLLYYCYKRVQEKRDRDKALALVRSWKQKQKAHSEQQKKTSMLGVDESWKSPSTMPLMRGNVDPFSSTAPKLSMGSGAFISPTPYEPFQPRAYPSILDSSLGYPTVGSALPPITLRTPQPDGFMLPAVSPAPLSIPPVIGPIRPAPGLPPIKPPATMRSQFPMEGSKPGPIPGMLIPSRLPTMDQTPTSLPPLVQPKSKFPDLGKRHIRSSDVLTTTTTEGTTTETTEGSTESVSGSSVPPPKTIGLGMPSRKTGVDPYSSKPLSPIPGLGMRAFDVTPILATPLIPTSPQKPPTKPTDQDDEGPTSETTE</sequence>
<keyword evidence="6" id="KW-0862">Zinc</keyword>
<reference evidence="12 13" key="1">
    <citation type="journal article" date="2023" name="BMC Biol.">
        <title>The compact genome of the sponge Oopsacas minuta (Hexactinellida) is lacking key metazoan core genes.</title>
        <authorList>
            <person name="Santini S."/>
            <person name="Schenkelaars Q."/>
            <person name="Jourda C."/>
            <person name="Duchesne M."/>
            <person name="Belahbib H."/>
            <person name="Rocher C."/>
            <person name="Selva M."/>
            <person name="Riesgo A."/>
            <person name="Vervoort M."/>
            <person name="Leys S.P."/>
            <person name="Kodjabachian L."/>
            <person name="Le Bivic A."/>
            <person name="Borchiellini C."/>
            <person name="Claverie J.M."/>
            <person name="Renard E."/>
        </authorList>
    </citation>
    <scope>NUCLEOTIDE SEQUENCE [LARGE SCALE GENOMIC DNA]</scope>
    <source>
        <strain evidence="12">SPO-2</strain>
    </source>
</reference>
<evidence type="ECO:0000259" key="11">
    <source>
        <dbReference type="PROSITE" id="PS51829"/>
    </source>
</evidence>
<name>A0AAV7K3Y3_9METZ</name>
<evidence type="ECO:0000256" key="2">
    <source>
        <dbReference type="ARBA" id="ARBA00022670"/>
    </source>
</evidence>
<dbReference type="Gene3D" id="2.60.120.260">
    <property type="entry name" value="Galactose-binding domain-like"/>
    <property type="match status" value="1"/>
</dbReference>
<dbReference type="Proteomes" id="UP001165289">
    <property type="component" value="Unassembled WGS sequence"/>
</dbReference>
<comment type="caution">
    <text evidence="12">The sequence shown here is derived from an EMBL/GenBank/DDBJ whole genome shotgun (WGS) entry which is preliminary data.</text>
</comment>
<dbReference type="PROSITE" id="PS01358">
    <property type="entry name" value="ZF_RANBP2_1"/>
    <property type="match status" value="1"/>
</dbReference>
<dbReference type="InterPro" id="IPR008979">
    <property type="entry name" value="Galactose-bd-like_sf"/>
</dbReference>
<dbReference type="GO" id="GO:0004252">
    <property type="term" value="F:serine-type endopeptidase activity"/>
    <property type="evidence" value="ECO:0007669"/>
    <property type="project" value="InterPro"/>
</dbReference>
<dbReference type="SUPFAM" id="SSF49785">
    <property type="entry name" value="Galactose-binding domain-like"/>
    <property type="match status" value="1"/>
</dbReference>
<keyword evidence="13" id="KW-1185">Reference proteome</keyword>
<proteinExistence type="predicted"/>
<evidence type="ECO:0000256" key="6">
    <source>
        <dbReference type="ARBA" id="ARBA00022833"/>
    </source>
</evidence>
<keyword evidence="5" id="KW-0378">Hydrolase</keyword>
<evidence type="ECO:0000259" key="10">
    <source>
        <dbReference type="PROSITE" id="PS50089"/>
    </source>
</evidence>
<dbReference type="NCBIfam" id="NF012211">
    <property type="entry name" value="tand_rpt_95"/>
    <property type="match status" value="4"/>
</dbReference>
<feature type="domain" description="P/Homo B" evidence="11">
    <location>
        <begin position="592"/>
        <end position="760"/>
    </location>
</feature>
<keyword evidence="9" id="KW-0812">Transmembrane</keyword>
<accession>A0AAV7K3Y3</accession>
<evidence type="ECO:0000256" key="7">
    <source>
        <dbReference type="PROSITE-ProRule" id="PRU00175"/>
    </source>
</evidence>
<dbReference type="PROSITE" id="PS50089">
    <property type="entry name" value="ZF_RING_2"/>
    <property type="match status" value="1"/>
</dbReference>
<evidence type="ECO:0000256" key="1">
    <source>
        <dbReference type="ARBA" id="ARBA00017887"/>
    </source>
</evidence>
<dbReference type="PANTHER" id="PTHR14139">
    <property type="entry name" value="CALSYNTENIN"/>
    <property type="match status" value="1"/>
</dbReference>
<evidence type="ECO:0000313" key="12">
    <source>
        <dbReference type="EMBL" id="KAI6655001.1"/>
    </source>
</evidence>
<dbReference type="InterPro" id="IPR002884">
    <property type="entry name" value="P_dom"/>
</dbReference>
<keyword evidence="9" id="KW-1133">Transmembrane helix</keyword>